<sequence length="53" mass="5957">MGETHGERVFQICSRRSSGGVTCPQDGMQTAYRNGFASPRTNWQNARRVQVKV</sequence>
<evidence type="ECO:0000313" key="1">
    <source>
        <dbReference type="EMBL" id="EHJ62298.1"/>
    </source>
</evidence>
<name>G6E974_9SPHN</name>
<evidence type="ECO:0000313" key="2">
    <source>
        <dbReference type="Proteomes" id="UP000004030"/>
    </source>
</evidence>
<dbReference type="EMBL" id="AGFM01000009">
    <property type="protein sequence ID" value="EHJ62298.1"/>
    <property type="molecule type" value="Genomic_DNA"/>
</dbReference>
<accession>G6E974</accession>
<organism evidence="1 2">
    <name type="scientific">Novosphingobium pentaromativorans US6-1</name>
    <dbReference type="NCBI Taxonomy" id="1088721"/>
    <lineage>
        <taxon>Bacteria</taxon>
        <taxon>Pseudomonadati</taxon>
        <taxon>Pseudomonadota</taxon>
        <taxon>Alphaproteobacteria</taxon>
        <taxon>Sphingomonadales</taxon>
        <taxon>Sphingomonadaceae</taxon>
        <taxon>Novosphingobium</taxon>
    </lineage>
</organism>
<gene>
    <name evidence="1" type="ORF">NSU_0895</name>
</gene>
<dbReference type="PATRIC" id="fig|1088721.3.peg.886"/>
<reference evidence="1 2" key="1">
    <citation type="journal article" date="2012" name="J. Bacteriol.">
        <title>Genome sequence of benzo(a)pyrene-degrading bacterium Novosphingobium pentaromativorans US6-1.</title>
        <authorList>
            <person name="Luo Y.R."/>
            <person name="Kang S.G."/>
            <person name="Kim S.J."/>
            <person name="Kim M.R."/>
            <person name="Li N."/>
            <person name="Lee J.H."/>
            <person name="Kwon K.K."/>
        </authorList>
    </citation>
    <scope>NUCLEOTIDE SEQUENCE [LARGE SCALE GENOMIC DNA]</scope>
    <source>
        <strain evidence="1 2">US6-1</strain>
    </source>
</reference>
<comment type="caution">
    <text evidence="1">The sequence shown here is derived from an EMBL/GenBank/DDBJ whole genome shotgun (WGS) entry which is preliminary data.</text>
</comment>
<dbReference type="AlphaFoldDB" id="G6E974"/>
<dbReference type="Proteomes" id="UP000004030">
    <property type="component" value="Unassembled WGS sequence"/>
</dbReference>
<keyword evidence="2" id="KW-1185">Reference proteome</keyword>
<proteinExistence type="predicted"/>
<protein>
    <submittedName>
        <fullName evidence="1">Uncharacterized protein</fullName>
    </submittedName>
</protein>